<keyword evidence="1" id="KW-0808">Transferase</keyword>
<proteinExistence type="predicted"/>
<reference evidence="1 2" key="1">
    <citation type="submission" date="2014-07" db="EMBL/GenBank/DDBJ databases">
        <title>Tepidicaulis marinum gen. nov., sp. nov., a novel marine bacterium denitrifying nitrate to nitrous oxide strictly under microaerobic conditions.</title>
        <authorList>
            <person name="Takeuchi M."/>
            <person name="Yamagishi T."/>
            <person name="Kamagata Y."/>
            <person name="Oshima K."/>
            <person name="Hattori M."/>
            <person name="Katayama T."/>
            <person name="Hanada S."/>
            <person name="Tamaki H."/>
            <person name="Marumo K."/>
            <person name="Maeda H."/>
            <person name="Nedachi M."/>
            <person name="Iwasaki W."/>
            <person name="Suwa Y."/>
            <person name="Sakata S."/>
        </authorList>
    </citation>
    <scope>NUCLEOTIDE SEQUENCE [LARGE SCALE GENOMIC DNA]</scope>
    <source>
        <strain evidence="1 2">MA2</strain>
    </source>
</reference>
<dbReference type="STRING" id="1333998.M2A_0903"/>
<comment type="caution">
    <text evidence="1">The sequence shown here is derived from an EMBL/GenBank/DDBJ whole genome shotgun (WGS) entry which is preliminary data.</text>
</comment>
<evidence type="ECO:0000313" key="2">
    <source>
        <dbReference type="Proteomes" id="UP000028702"/>
    </source>
</evidence>
<dbReference type="Proteomes" id="UP000028702">
    <property type="component" value="Unassembled WGS sequence"/>
</dbReference>
<dbReference type="GO" id="GO:0016740">
    <property type="term" value="F:transferase activity"/>
    <property type="evidence" value="ECO:0007669"/>
    <property type="project" value="UniProtKB-KW"/>
</dbReference>
<organism evidence="1 2">
    <name type="scientific">Tepidicaulis marinus</name>
    <dbReference type="NCBI Taxonomy" id="1333998"/>
    <lineage>
        <taxon>Bacteria</taxon>
        <taxon>Pseudomonadati</taxon>
        <taxon>Pseudomonadota</taxon>
        <taxon>Alphaproteobacteria</taxon>
        <taxon>Hyphomicrobiales</taxon>
        <taxon>Parvibaculaceae</taxon>
        <taxon>Tepidicaulis</taxon>
    </lineage>
</organism>
<evidence type="ECO:0000313" key="1">
    <source>
        <dbReference type="EMBL" id="GAK44404.1"/>
    </source>
</evidence>
<dbReference type="EMBL" id="BBIO01000003">
    <property type="protein sequence ID" value="GAK44404.1"/>
    <property type="molecule type" value="Genomic_DNA"/>
</dbReference>
<keyword evidence="2" id="KW-1185">Reference proteome</keyword>
<protein>
    <submittedName>
        <fullName evidence="1">Glycosyltransferase, group 2 family protein</fullName>
    </submittedName>
</protein>
<accession>A0A081B8N6</accession>
<name>A0A081B8N6_9HYPH</name>
<sequence length="61" mass="6877">MPADYASAVDIGGAWLKRNHLPGTRHRKPAHLAVKHALTQSMCLPARKGRHLFIFINIFMN</sequence>
<gene>
    <name evidence="1" type="ORF">M2A_0903</name>
</gene>
<dbReference type="AlphaFoldDB" id="A0A081B8N6"/>